<dbReference type="Proteomes" id="UP000217343">
    <property type="component" value="Chromosome"/>
</dbReference>
<accession>A0A250JQZ6</accession>
<gene>
    <name evidence="1" type="ORF">MYMAC_001837</name>
</gene>
<dbReference type="EMBL" id="CP022203">
    <property type="protein sequence ID" value="ATB46245.1"/>
    <property type="molecule type" value="Genomic_DNA"/>
</dbReference>
<evidence type="ECO:0000313" key="1">
    <source>
        <dbReference type="EMBL" id="ATB46245.1"/>
    </source>
</evidence>
<dbReference type="KEGG" id="mmas:MYMAC_001837"/>
<keyword evidence="2" id="KW-1185">Reference proteome</keyword>
<protein>
    <submittedName>
        <fullName evidence="1">Uncharacterized protein</fullName>
    </submittedName>
</protein>
<evidence type="ECO:0000313" key="2">
    <source>
        <dbReference type="Proteomes" id="UP000217343"/>
    </source>
</evidence>
<sequence>MGDAGTFAPQAGANLTHTFIPTPSYWIAAGVDQKVGTVLDIQTVTQTAPVIYPDNVYSLTATLNDDNTWTVTQ</sequence>
<dbReference type="AlphaFoldDB" id="A0A250JQZ6"/>
<reference evidence="1 2" key="1">
    <citation type="submission" date="2017-06" db="EMBL/GenBank/DDBJ databases">
        <title>Sequencing and comparative analysis of myxobacterial genomes.</title>
        <authorList>
            <person name="Rupp O."/>
            <person name="Goesmann A."/>
            <person name="Sogaard-Andersen L."/>
        </authorList>
    </citation>
    <scope>NUCLEOTIDE SEQUENCE [LARGE SCALE GENOMIC DNA]</scope>
    <source>
        <strain evidence="1 2">DSM 14697</strain>
    </source>
</reference>
<proteinExistence type="predicted"/>
<organism evidence="1 2">
    <name type="scientific">Corallococcus macrosporus DSM 14697</name>
    <dbReference type="NCBI Taxonomy" id="1189310"/>
    <lineage>
        <taxon>Bacteria</taxon>
        <taxon>Pseudomonadati</taxon>
        <taxon>Myxococcota</taxon>
        <taxon>Myxococcia</taxon>
        <taxon>Myxococcales</taxon>
        <taxon>Cystobacterineae</taxon>
        <taxon>Myxococcaceae</taxon>
        <taxon>Corallococcus</taxon>
    </lineage>
</organism>
<name>A0A250JQZ6_9BACT</name>